<organism evidence="12 13">
    <name type="scientific">Clytia hemisphaerica</name>
    <dbReference type="NCBI Taxonomy" id="252671"/>
    <lineage>
        <taxon>Eukaryota</taxon>
        <taxon>Metazoa</taxon>
        <taxon>Cnidaria</taxon>
        <taxon>Hydrozoa</taxon>
        <taxon>Hydroidolina</taxon>
        <taxon>Leptothecata</taxon>
        <taxon>Obeliida</taxon>
        <taxon>Clytiidae</taxon>
        <taxon>Clytia</taxon>
    </lineage>
</organism>
<comment type="subcellular location">
    <subcellularLocation>
        <location evidence="2">Cytoplasm</location>
        <location evidence="2">Cytosol</location>
    </subcellularLocation>
    <subcellularLocation>
        <location evidence="1">Cytoplasmic vesicle</location>
        <location evidence="1">Autophagosome</location>
    </subcellularLocation>
    <subcellularLocation>
        <location evidence="10">Nucleus</location>
        <location evidence="10">Nuclear body</location>
    </subcellularLocation>
</comment>
<reference evidence="12" key="1">
    <citation type="submission" date="2021-01" db="UniProtKB">
        <authorList>
            <consortium name="EnsemblMetazoa"/>
        </authorList>
    </citation>
    <scope>IDENTIFICATION</scope>
</reference>
<evidence type="ECO:0000256" key="2">
    <source>
        <dbReference type="ARBA" id="ARBA00004514"/>
    </source>
</evidence>
<dbReference type="GO" id="GO:0005776">
    <property type="term" value="C:autophagosome"/>
    <property type="evidence" value="ECO:0007669"/>
    <property type="project" value="UniProtKB-SubCell"/>
</dbReference>
<keyword evidence="5" id="KW-0805">Transcription regulation</keyword>
<dbReference type="EnsemblMetazoa" id="CLYHEMT005661.1">
    <property type="protein sequence ID" value="CLYHEMP005661.1"/>
    <property type="gene ID" value="CLYHEMG005661"/>
</dbReference>
<dbReference type="PANTHER" id="PTHR31671">
    <property type="entry name" value="DIABETES AND OBESITY REGULATED, ISOFORM G"/>
    <property type="match status" value="1"/>
</dbReference>
<evidence type="ECO:0000256" key="9">
    <source>
        <dbReference type="ARBA" id="ARBA00023329"/>
    </source>
</evidence>
<accession>A0A7M5U3C4</accession>
<protein>
    <submittedName>
        <fullName evidence="12">Uncharacterized protein</fullName>
    </submittedName>
</protein>
<dbReference type="GO" id="GO:0045893">
    <property type="term" value="P:positive regulation of DNA-templated transcription"/>
    <property type="evidence" value="ECO:0007669"/>
    <property type="project" value="TreeGrafter"/>
</dbReference>
<feature type="compositionally biased region" description="Polar residues" evidence="11">
    <location>
        <begin position="162"/>
        <end position="174"/>
    </location>
</feature>
<dbReference type="OrthoDB" id="10041339at2759"/>
<keyword evidence="7" id="KW-0804">Transcription</keyword>
<evidence type="ECO:0000313" key="13">
    <source>
        <dbReference type="Proteomes" id="UP000594262"/>
    </source>
</evidence>
<keyword evidence="13" id="KW-1185">Reference proteome</keyword>
<dbReference type="RefSeq" id="XP_066920693.1">
    <property type="nucleotide sequence ID" value="XM_067064592.1"/>
</dbReference>
<feature type="compositionally biased region" description="Basic and acidic residues" evidence="11">
    <location>
        <begin position="119"/>
        <end position="142"/>
    </location>
</feature>
<sequence>MFSALTSLIWGTEQEEPATTNTQIENKNIDEHLEVENEWIYIQPKEKYVSRKHKLRTAHFDDAASTTSETSTTAGMEESWLVTPPQCFNNRKKRHRTEVGPMENLLIEHPSMSIYHGSPETETKGEDSAKDSSVAVKRDTHKAVAGRLLSLEKRQPLKEMNAKTSSQRKQNNSKNMKRKNQVYVRQHVTRKNKQYGRMTGKHTAMVAKRGGF</sequence>
<dbReference type="GO" id="GO:0005829">
    <property type="term" value="C:cytosol"/>
    <property type="evidence" value="ECO:0007669"/>
    <property type="project" value="UniProtKB-SubCell"/>
</dbReference>
<dbReference type="Pfam" id="PF14839">
    <property type="entry name" value="DOR"/>
    <property type="match status" value="1"/>
</dbReference>
<evidence type="ECO:0000256" key="3">
    <source>
        <dbReference type="ARBA" id="ARBA00022490"/>
    </source>
</evidence>
<dbReference type="GO" id="GO:0000045">
    <property type="term" value="P:autophagosome assembly"/>
    <property type="evidence" value="ECO:0007669"/>
    <property type="project" value="TreeGrafter"/>
</dbReference>
<feature type="region of interest" description="Disordered" evidence="11">
    <location>
        <begin position="117"/>
        <end position="182"/>
    </location>
</feature>
<evidence type="ECO:0000256" key="5">
    <source>
        <dbReference type="ARBA" id="ARBA00023015"/>
    </source>
</evidence>
<dbReference type="GO" id="GO:0031410">
    <property type="term" value="C:cytoplasmic vesicle"/>
    <property type="evidence" value="ECO:0007669"/>
    <property type="project" value="UniProtKB-KW"/>
</dbReference>
<keyword evidence="4" id="KW-0072">Autophagy</keyword>
<evidence type="ECO:0000256" key="7">
    <source>
        <dbReference type="ARBA" id="ARBA00023163"/>
    </source>
</evidence>
<dbReference type="InterPro" id="IPR029431">
    <property type="entry name" value="TP53INP"/>
</dbReference>
<dbReference type="AlphaFoldDB" id="A0A7M5U3C4"/>
<evidence type="ECO:0000256" key="11">
    <source>
        <dbReference type="SAM" id="MobiDB-lite"/>
    </source>
</evidence>
<dbReference type="PANTHER" id="PTHR31671:SF3">
    <property type="entry name" value="DIABETES AND OBESITY REGULATED, ISOFORM G"/>
    <property type="match status" value="1"/>
</dbReference>
<evidence type="ECO:0000256" key="4">
    <source>
        <dbReference type="ARBA" id="ARBA00023006"/>
    </source>
</evidence>
<evidence type="ECO:0000256" key="6">
    <source>
        <dbReference type="ARBA" id="ARBA00023159"/>
    </source>
</evidence>
<evidence type="ECO:0000256" key="10">
    <source>
        <dbReference type="ARBA" id="ARBA00034306"/>
    </source>
</evidence>
<keyword evidence="8" id="KW-0539">Nucleus</keyword>
<dbReference type="GeneID" id="136807965"/>
<keyword evidence="6" id="KW-0010">Activator</keyword>
<dbReference type="Proteomes" id="UP000594262">
    <property type="component" value="Unplaced"/>
</dbReference>
<feature type="compositionally biased region" description="Basic and acidic residues" evidence="11">
    <location>
        <begin position="150"/>
        <end position="161"/>
    </location>
</feature>
<name>A0A7M5U3C4_9CNID</name>
<keyword evidence="9" id="KW-0968">Cytoplasmic vesicle</keyword>
<dbReference type="GO" id="GO:0016604">
    <property type="term" value="C:nuclear body"/>
    <property type="evidence" value="ECO:0007669"/>
    <property type="project" value="UniProtKB-SubCell"/>
</dbReference>
<evidence type="ECO:0000256" key="8">
    <source>
        <dbReference type="ARBA" id="ARBA00023242"/>
    </source>
</evidence>
<evidence type="ECO:0000256" key="1">
    <source>
        <dbReference type="ARBA" id="ARBA00004419"/>
    </source>
</evidence>
<keyword evidence="3" id="KW-0963">Cytoplasm</keyword>
<proteinExistence type="predicted"/>
<evidence type="ECO:0000313" key="12">
    <source>
        <dbReference type="EnsemblMetazoa" id="CLYHEMP005661.1"/>
    </source>
</evidence>